<name>A0A0U1ZXV3_9CONI</name>
<accession>A0A0U1ZXV3</accession>
<protein>
    <submittedName>
        <fullName evidence="1">ORF69</fullName>
    </submittedName>
</protein>
<proteinExistence type="predicted"/>
<dbReference type="RefSeq" id="YP_009154129.1">
    <property type="nucleotide sequence ID" value="NC_027415.1"/>
</dbReference>
<geneLocation type="chloroplast" evidence="1"/>
<dbReference type="AlphaFoldDB" id="A0A0U1ZXV3"/>
<evidence type="ECO:0000313" key="1">
    <source>
        <dbReference type="EMBL" id="AKE32362.1"/>
    </source>
</evidence>
<dbReference type="EMBL" id="KP771703">
    <property type="protein sequence ID" value="AKE32362.1"/>
    <property type="molecule type" value="Genomic_DNA"/>
</dbReference>
<dbReference type="GeneID" id="24703115"/>
<sequence length="69" mass="8070">MEWIEQILPENSLREGRNIEKFFHIGLEMNEKNSIQFFSKNEILLTFSTIDSRSASLSNIYSSSDLIKE</sequence>
<keyword evidence="1" id="KW-0150">Chloroplast</keyword>
<reference evidence="1" key="2">
    <citation type="submission" date="2015-02" db="EMBL/GenBank/DDBJ databases">
        <authorList>
            <person name="Chooi Y.-H."/>
        </authorList>
    </citation>
    <scope>NUCLEOTIDE SEQUENCE</scope>
</reference>
<reference evidence="1" key="1">
    <citation type="journal article" date="2015" name="Mitochondrial DNA">
        <title>The complete chloroplast genome of the Taiwan red pine Pinus taiwanensis (Pinaceae).</title>
        <authorList>
            <person name="Fang M.F."/>
            <person name="Wang Y.J."/>
            <person name="Zu Y.M."/>
            <person name="Dong W.L."/>
            <person name="Wang R.N."/>
            <person name="Deng T.T."/>
            <person name="Li Z.H."/>
        </authorList>
    </citation>
    <scope>NUCLEOTIDE SEQUENCE</scope>
</reference>
<organism evidence="1">
    <name type="scientific">Pinus taiwanensis</name>
    <dbReference type="NCBI Taxonomy" id="261914"/>
    <lineage>
        <taxon>Eukaryota</taxon>
        <taxon>Viridiplantae</taxon>
        <taxon>Streptophyta</taxon>
        <taxon>Embryophyta</taxon>
        <taxon>Tracheophyta</taxon>
        <taxon>Spermatophyta</taxon>
        <taxon>Pinopsida</taxon>
        <taxon>Pinidae</taxon>
        <taxon>Conifers I</taxon>
        <taxon>Pinales</taxon>
        <taxon>Pinaceae</taxon>
        <taxon>Pinus</taxon>
        <taxon>Pinus subgen. Pinus</taxon>
    </lineage>
</organism>
<keyword evidence="1" id="KW-0934">Plastid</keyword>